<sequence length="157" mass="16917">MAKSRTQTPAPPTLTSDPSHPPLPAPHNFDILPPLHMLLSRLEPSLNTYTPDPTSTSQPPDSTTSSVTGSSSLPGGGLNYKDAAVAASFLKTRIRRTLAELAKLEDMERTVEEQEVEIGELERKVRGQREMLVRLGGEAGRVMALQAEGGRGEMETG</sequence>
<keyword evidence="3 7" id="KW-0805">Transcription regulation</keyword>
<evidence type="ECO:0000313" key="11">
    <source>
        <dbReference type="Proteomes" id="UP000243723"/>
    </source>
</evidence>
<dbReference type="GO" id="GO:0016592">
    <property type="term" value="C:mediator complex"/>
    <property type="evidence" value="ECO:0007669"/>
    <property type="project" value="InterPro"/>
</dbReference>
<keyword evidence="4 7" id="KW-0010">Activator</keyword>
<evidence type="ECO:0000256" key="9">
    <source>
        <dbReference type="SAM" id="MobiDB-lite"/>
    </source>
</evidence>
<keyword evidence="6 7" id="KW-0539">Nucleus</keyword>
<protein>
    <recommendedName>
        <fullName evidence="7">Mediator of RNA polymerase II transcription subunit 9</fullName>
    </recommendedName>
    <alternativeName>
        <fullName evidence="7">Mediator complex subunit 9</fullName>
    </alternativeName>
</protein>
<dbReference type="AlphaFoldDB" id="A0A2P8A0I4"/>
<feature type="coiled-coil region" evidence="8">
    <location>
        <begin position="87"/>
        <end position="131"/>
    </location>
</feature>
<feature type="compositionally biased region" description="Polar residues" evidence="9">
    <location>
        <begin position="1"/>
        <end position="18"/>
    </location>
</feature>
<keyword evidence="5 7" id="KW-0804">Transcription</keyword>
<dbReference type="EMBL" id="NHZQ01000087">
    <property type="protein sequence ID" value="PSK53979.1"/>
    <property type="molecule type" value="Genomic_DNA"/>
</dbReference>
<evidence type="ECO:0000256" key="4">
    <source>
        <dbReference type="ARBA" id="ARBA00023159"/>
    </source>
</evidence>
<keyword evidence="8" id="KW-0175">Coiled coil</keyword>
<dbReference type="Pfam" id="PF07544">
    <property type="entry name" value="Med9"/>
    <property type="match status" value="1"/>
</dbReference>
<comment type="subcellular location">
    <subcellularLocation>
        <location evidence="1 7">Nucleus</location>
    </subcellularLocation>
</comment>
<evidence type="ECO:0000256" key="5">
    <source>
        <dbReference type="ARBA" id="ARBA00023163"/>
    </source>
</evidence>
<organism evidence="10 11">
    <name type="scientific">Elsinoe australis</name>
    <dbReference type="NCBI Taxonomy" id="40998"/>
    <lineage>
        <taxon>Eukaryota</taxon>
        <taxon>Fungi</taxon>
        <taxon>Dikarya</taxon>
        <taxon>Ascomycota</taxon>
        <taxon>Pezizomycotina</taxon>
        <taxon>Dothideomycetes</taxon>
        <taxon>Dothideomycetidae</taxon>
        <taxon>Myriangiales</taxon>
        <taxon>Elsinoaceae</taxon>
        <taxon>Elsinoe</taxon>
    </lineage>
</organism>
<evidence type="ECO:0000256" key="7">
    <source>
        <dbReference type="RuleBase" id="RU364145"/>
    </source>
</evidence>
<gene>
    <name evidence="7" type="primary">MED9</name>
    <name evidence="10" type="ORF">B9Z65_7785</name>
</gene>
<evidence type="ECO:0000256" key="6">
    <source>
        <dbReference type="ARBA" id="ARBA00023242"/>
    </source>
</evidence>
<dbReference type="Proteomes" id="UP000243723">
    <property type="component" value="Unassembled WGS sequence"/>
</dbReference>
<dbReference type="STRING" id="40998.A0A2P8A0I4"/>
<dbReference type="GO" id="GO:0006357">
    <property type="term" value="P:regulation of transcription by RNA polymerase II"/>
    <property type="evidence" value="ECO:0007669"/>
    <property type="project" value="InterPro"/>
</dbReference>
<evidence type="ECO:0000256" key="8">
    <source>
        <dbReference type="SAM" id="Coils"/>
    </source>
</evidence>
<evidence type="ECO:0000256" key="2">
    <source>
        <dbReference type="ARBA" id="ARBA00008089"/>
    </source>
</evidence>
<proteinExistence type="inferred from homology"/>
<comment type="similarity">
    <text evidence="2 7">Belongs to the Mediator complex subunit 9 family.</text>
</comment>
<dbReference type="InterPro" id="IPR011425">
    <property type="entry name" value="Med9"/>
</dbReference>
<comment type="caution">
    <text evidence="10">The sequence shown here is derived from an EMBL/GenBank/DDBJ whole genome shotgun (WGS) entry which is preliminary data.</text>
</comment>
<accession>A0A2P8A0I4</accession>
<evidence type="ECO:0000313" key="10">
    <source>
        <dbReference type="EMBL" id="PSK53979.1"/>
    </source>
</evidence>
<feature type="region of interest" description="Disordered" evidence="9">
    <location>
        <begin position="1"/>
        <end position="31"/>
    </location>
</feature>
<evidence type="ECO:0000256" key="1">
    <source>
        <dbReference type="ARBA" id="ARBA00004123"/>
    </source>
</evidence>
<feature type="compositionally biased region" description="Low complexity" evidence="9">
    <location>
        <begin position="50"/>
        <end position="73"/>
    </location>
</feature>
<name>A0A2P8A0I4_9PEZI</name>
<comment type="function">
    <text evidence="7">Component of the Mediator complex, a coactivator involved in the regulated transcription of nearly all RNA polymerase II-dependent genes. Mediator functions as a bridge to convey information from gene-specific regulatory proteins to the basal RNA polymerase II transcription machinery. Mediator is recruited to promoters by direct interactions with regulatory proteins and serves as a scaffold for the assembly of a functional preinitiation complex with RNA polymerase II and the general transcription factors.</text>
</comment>
<dbReference type="OrthoDB" id="5414694at2759"/>
<dbReference type="GO" id="GO:0003712">
    <property type="term" value="F:transcription coregulator activity"/>
    <property type="evidence" value="ECO:0007669"/>
    <property type="project" value="InterPro"/>
</dbReference>
<keyword evidence="11" id="KW-1185">Reference proteome</keyword>
<comment type="subunit">
    <text evidence="7">Component of the Mediator complex.</text>
</comment>
<feature type="region of interest" description="Disordered" evidence="9">
    <location>
        <begin position="45"/>
        <end position="78"/>
    </location>
</feature>
<evidence type="ECO:0000256" key="3">
    <source>
        <dbReference type="ARBA" id="ARBA00023015"/>
    </source>
</evidence>
<reference evidence="10 11" key="1">
    <citation type="submission" date="2017-05" db="EMBL/GenBank/DDBJ databases">
        <title>Draft genome sequence of Elsinoe australis.</title>
        <authorList>
            <person name="Cheng Q."/>
        </authorList>
    </citation>
    <scope>NUCLEOTIDE SEQUENCE [LARGE SCALE GENOMIC DNA]</scope>
    <source>
        <strain evidence="10 11">NL1</strain>
    </source>
</reference>